<dbReference type="SUPFAM" id="SSF109604">
    <property type="entry name" value="HD-domain/PDEase-like"/>
    <property type="match status" value="1"/>
</dbReference>
<protein>
    <recommendedName>
        <fullName evidence="2">HD domain-containing protein</fullName>
    </recommendedName>
</protein>
<dbReference type="Pfam" id="PF01966">
    <property type="entry name" value="HD"/>
    <property type="match status" value="1"/>
</dbReference>
<dbReference type="Gene3D" id="3.30.70.2760">
    <property type="match status" value="1"/>
</dbReference>
<accession>A0A1Y2BMH6</accession>
<dbReference type="GO" id="GO:0006203">
    <property type="term" value="P:dGTP catabolic process"/>
    <property type="evidence" value="ECO:0007669"/>
    <property type="project" value="TreeGrafter"/>
</dbReference>
<dbReference type="AlphaFoldDB" id="A0A1Y2BMH6"/>
<keyword evidence="4" id="KW-1185">Reference proteome</keyword>
<dbReference type="Gene3D" id="1.10.3210.10">
    <property type="entry name" value="Hypothetical protein af1432"/>
    <property type="match status" value="2"/>
</dbReference>
<dbReference type="CDD" id="cd00077">
    <property type="entry name" value="HDc"/>
    <property type="match status" value="1"/>
</dbReference>
<feature type="non-terminal residue" evidence="3">
    <location>
        <position position="1"/>
    </location>
</feature>
<dbReference type="InterPro" id="IPR050135">
    <property type="entry name" value="dGTPase-like"/>
</dbReference>
<dbReference type="Proteomes" id="UP000193642">
    <property type="component" value="Unassembled WGS sequence"/>
</dbReference>
<evidence type="ECO:0000259" key="2">
    <source>
        <dbReference type="Pfam" id="PF01966"/>
    </source>
</evidence>
<dbReference type="GO" id="GO:0008832">
    <property type="term" value="F:dGTPase activity"/>
    <property type="evidence" value="ECO:0007669"/>
    <property type="project" value="TreeGrafter"/>
</dbReference>
<gene>
    <name evidence="3" type="ORF">BCR33DRAFT_836365</name>
</gene>
<dbReference type="PANTHER" id="PTHR11373">
    <property type="entry name" value="DEOXYNUCLEOSIDE TRIPHOSPHATE TRIPHOSPHOHYDROLASE"/>
    <property type="match status" value="1"/>
</dbReference>
<dbReference type="PANTHER" id="PTHR11373:SF4">
    <property type="entry name" value="DEOXYNUCLEOSIDE TRIPHOSPHATE TRIPHOSPHOHYDROLASE SAMHD1"/>
    <property type="match status" value="1"/>
</dbReference>
<organism evidence="3 4">
    <name type="scientific">Rhizoclosmatium globosum</name>
    <dbReference type="NCBI Taxonomy" id="329046"/>
    <lineage>
        <taxon>Eukaryota</taxon>
        <taxon>Fungi</taxon>
        <taxon>Fungi incertae sedis</taxon>
        <taxon>Chytridiomycota</taxon>
        <taxon>Chytridiomycota incertae sedis</taxon>
        <taxon>Chytridiomycetes</taxon>
        <taxon>Chytridiales</taxon>
        <taxon>Chytriomycetaceae</taxon>
        <taxon>Rhizoclosmatium</taxon>
    </lineage>
</organism>
<feature type="region of interest" description="Disordered" evidence="1">
    <location>
        <begin position="487"/>
        <end position="529"/>
    </location>
</feature>
<feature type="region of interest" description="Disordered" evidence="1">
    <location>
        <begin position="420"/>
        <end position="454"/>
    </location>
</feature>
<name>A0A1Y2BMH6_9FUNG</name>
<proteinExistence type="predicted"/>
<dbReference type="OrthoDB" id="9991235at2759"/>
<reference evidence="3 4" key="1">
    <citation type="submission" date="2016-07" db="EMBL/GenBank/DDBJ databases">
        <title>Pervasive Adenine N6-methylation of Active Genes in Fungi.</title>
        <authorList>
            <consortium name="DOE Joint Genome Institute"/>
            <person name="Mondo S.J."/>
            <person name="Dannebaum R.O."/>
            <person name="Kuo R.C."/>
            <person name="Labutti K."/>
            <person name="Haridas S."/>
            <person name="Kuo A."/>
            <person name="Salamov A."/>
            <person name="Ahrendt S.R."/>
            <person name="Lipzen A."/>
            <person name="Sullivan W."/>
            <person name="Andreopoulos W.B."/>
            <person name="Clum A."/>
            <person name="Lindquist E."/>
            <person name="Daum C."/>
            <person name="Ramamoorthy G.K."/>
            <person name="Gryganskyi A."/>
            <person name="Culley D."/>
            <person name="Magnuson J.K."/>
            <person name="James T.Y."/>
            <person name="O'Malley M.A."/>
            <person name="Stajich J.E."/>
            <person name="Spatafora J.W."/>
            <person name="Visel A."/>
            <person name="Grigoriev I.V."/>
        </authorList>
    </citation>
    <scope>NUCLEOTIDE SEQUENCE [LARGE SCALE GENOMIC DNA]</scope>
    <source>
        <strain evidence="3 4">JEL800</strain>
    </source>
</reference>
<dbReference type="InterPro" id="IPR003607">
    <property type="entry name" value="HD/PDEase_dom"/>
</dbReference>
<evidence type="ECO:0000313" key="3">
    <source>
        <dbReference type="EMBL" id="ORY35966.1"/>
    </source>
</evidence>
<feature type="compositionally biased region" description="Basic and acidic residues" evidence="1">
    <location>
        <begin position="508"/>
        <end position="529"/>
    </location>
</feature>
<sequence>QIRTLSGVSHLSNQLINHLRVLQPDLEIDDFDVKNVTLAGLTHDLGHGPFSHIFDAHVIPRLKPGTQWTHEIASERMLEYLVNDNGLSEDDCSEEDVKFIKALIRGSGDAKPHKWFLFDIVNNKRNSVDVDKFDYIARDSHHCGVKLFSTRFNLFKQVYTHKVGKSIELMLIDALCLADEHLRIGDAIESEEQYTHLTDAILKEIERSRAPELKPSQDVLKRIRLRDLYRCAGTFVLPQQLVGRITKENFTAQRILQYADASELKGINADDIFPEFLVLSWCFGTENPIKMCRFHNKYKLNEKFEMPMMQLSHSIPTNPQEITLRVFVRFDTMRVTVWNIFERFIKNLELEYPASTVSVPLDLAGSDVEEDGEEFVFGVKQTFGVIGSDKEKHVGEDSFRQMEKNLGLSTSNEFDDDFEGTNADQYSTPVRNVGGTDKSIKRQRPGSSAGSFDGAKFRRVASDLSSDGENRMYFTLDGEVGLNGSMLPPPPLHASLGLSKGNELPGDYMERRNESPHKKRSIEKDKKRK</sequence>
<dbReference type="GO" id="GO:0005634">
    <property type="term" value="C:nucleus"/>
    <property type="evidence" value="ECO:0007669"/>
    <property type="project" value="TreeGrafter"/>
</dbReference>
<evidence type="ECO:0000256" key="1">
    <source>
        <dbReference type="SAM" id="MobiDB-lite"/>
    </source>
</evidence>
<comment type="caution">
    <text evidence="3">The sequence shown here is derived from an EMBL/GenBank/DDBJ whole genome shotgun (WGS) entry which is preliminary data.</text>
</comment>
<feature type="domain" description="HD" evidence="2">
    <location>
        <begin position="19"/>
        <end position="102"/>
    </location>
</feature>
<dbReference type="STRING" id="329046.A0A1Y2BMH6"/>
<dbReference type="EMBL" id="MCGO01000059">
    <property type="protein sequence ID" value="ORY35966.1"/>
    <property type="molecule type" value="Genomic_DNA"/>
</dbReference>
<evidence type="ECO:0000313" key="4">
    <source>
        <dbReference type="Proteomes" id="UP000193642"/>
    </source>
</evidence>
<dbReference type="InterPro" id="IPR006674">
    <property type="entry name" value="HD_domain"/>
</dbReference>